<evidence type="ECO:0000313" key="3">
    <source>
        <dbReference type="Proteomes" id="UP000591131"/>
    </source>
</evidence>
<sequence>MIPFVYIIVALVTANTCEAKSVDIHHNATHVDSMDKSSLGASVNGMPESGVYCAGSTKWLLQKVQTKDPEYPIELADGYEDFIRATDGYYNDDIIDLIKVAD</sequence>
<feature type="non-terminal residue" evidence="2">
    <location>
        <position position="1"/>
    </location>
</feature>
<keyword evidence="3" id="KW-1185">Reference proteome</keyword>
<evidence type="ECO:0000313" key="2">
    <source>
        <dbReference type="EMBL" id="KAF4669730.1"/>
    </source>
</evidence>
<reference evidence="2 3" key="1">
    <citation type="submission" date="2020-04" db="EMBL/GenBank/DDBJ databases">
        <title>Perkinsus chesapeaki whole genome sequence.</title>
        <authorList>
            <person name="Bogema D.R."/>
        </authorList>
    </citation>
    <scope>NUCLEOTIDE SEQUENCE [LARGE SCALE GENOMIC DNA]</scope>
    <source>
        <strain evidence="2">ATCC PRA-425</strain>
    </source>
</reference>
<comment type="caution">
    <text evidence="2">The sequence shown here is derived from an EMBL/GenBank/DDBJ whole genome shotgun (WGS) entry which is preliminary data.</text>
</comment>
<gene>
    <name evidence="2" type="ORF">FOL47_002380</name>
</gene>
<proteinExistence type="predicted"/>
<feature type="signal peptide" evidence="1">
    <location>
        <begin position="1"/>
        <end position="19"/>
    </location>
</feature>
<dbReference type="EMBL" id="JAAPAO010000165">
    <property type="protein sequence ID" value="KAF4669730.1"/>
    <property type="molecule type" value="Genomic_DNA"/>
</dbReference>
<name>A0A7J6MEY5_PERCH</name>
<protein>
    <submittedName>
        <fullName evidence="2">Uncharacterized protein</fullName>
    </submittedName>
</protein>
<dbReference type="Proteomes" id="UP000591131">
    <property type="component" value="Unassembled WGS sequence"/>
</dbReference>
<accession>A0A7J6MEY5</accession>
<organism evidence="2 3">
    <name type="scientific">Perkinsus chesapeaki</name>
    <name type="common">Clam parasite</name>
    <name type="synonym">Perkinsus andrewsi</name>
    <dbReference type="NCBI Taxonomy" id="330153"/>
    <lineage>
        <taxon>Eukaryota</taxon>
        <taxon>Sar</taxon>
        <taxon>Alveolata</taxon>
        <taxon>Perkinsozoa</taxon>
        <taxon>Perkinsea</taxon>
        <taxon>Perkinsida</taxon>
        <taxon>Perkinsidae</taxon>
        <taxon>Perkinsus</taxon>
    </lineage>
</organism>
<evidence type="ECO:0000256" key="1">
    <source>
        <dbReference type="SAM" id="SignalP"/>
    </source>
</evidence>
<dbReference type="AlphaFoldDB" id="A0A7J6MEY5"/>
<feature type="chain" id="PRO_5029623928" evidence="1">
    <location>
        <begin position="20"/>
        <end position="102"/>
    </location>
</feature>
<keyword evidence="1" id="KW-0732">Signal</keyword>